<comment type="caution">
    <text evidence="2">The sequence shown here is derived from an EMBL/GenBank/DDBJ whole genome shotgun (WGS) entry which is preliminary data.</text>
</comment>
<dbReference type="GO" id="GO:0005886">
    <property type="term" value="C:plasma membrane"/>
    <property type="evidence" value="ECO:0007669"/>
    <property type="project" value="TreeGrafter"/>
</dbReference>
<dbReference type="PANTHER" id="PTHR30441">
    <property type="entry name" value="DUF748 DOMAIN-CONTAINING PROTEIN"/>
    <property type="match status" value="1"/>
</dbReference>
<dbReference type="EMBL" id="JADKBR010000017">
    <property type="protein sequence ID" value="MBK8891260.1"/>
    <property type="molecule type" value="Genomic_DNA"/>
</dbReference>
<dbReference type="InterPro" id="IPR052894">
    <property type="entry name" value="AsmA-related"/>
</dbReference>
<accession>A0A9D7QNS1</accession>
<dbReference type="Proteomes" id="UP000808146">
    <property type="component" value="Unassembled WGS sequence"/>
</dbReference>
<dbReference type="InterPro" id="IPR008023">
    <property type="entry name" value="DUF748"/>
</dbReference>
<protein>
    <submittedName>
        <fullName evidence="2">DUF748 domain-containing protein</fullName>
    </submittedName>
</protein>
<feature type="transmembrane region" description="Helical" evidence="1">
    <location>
        <begin position="28"/>
        <end position="47"/>
    </location>
</feature>
<dbReference type="AlphaFoldDB" id="A0A9D7QNS1"/>
<proteinExistence type="predicted"/>
<dbReference type="GO" id="GO:0090313">
    <property type="term" value="P:regulation of protein targeting to membrane"/>
    <property type="evidence" value="ECO:0007669"/>
    <property type="project" value="TreeGrafter"/>
</dbReference>
<dbReference type="Pfam" id="PF05359">
    <property type="entry name" value="DUF748"/>
    <property type="match status" value="1"/>
</dbReference>
<name>A0A9D7QNS1_9RHOO</name>
<keyword evidence="1" id="KW-0812">Transmembrane</keyword>
<evidence type="ECO:0000256" key="1">
    <source>
        <dbReference type="SAM" id="Phobius"/>
    </source>
</evidence>
<gene>
    <name evidence="2" type="ORF">IPN75_13290</name>
</gene>
<organism evidence="2 3">
    <name type="scientific">Candidatus Dechloromonas phosphorivorans</name>
    <dbReference type="NCBI Taxonomy" id="2899244"/>
    <lineage>
        <taxon>Bacteria</taxon>
        <taxon>Pseudomonadati</taxon>
        <taxon>Pseudomonadota</taxon>
        <taxon>Betaproteobacteria</taxon>
        <taxon>Rhodocyclales</taxon>
        <taxon>Azonexaceae</taxon>
        <taxon>Dechloromonas</taxon>
    </lineage>
</organism>
<evidence type="ECO:0000313" key="3">
    <source>
        <dbReference type="Proteomes" id="UP000808146"/>
    </source>
</evidence>
<dbReference type="PANTHER" id="PTHR30441:SF8">
    <property type="entry name" value="DUF748 DOMAIN-CONTAINING PROTEIN"/>
    <property type="match status" value="1"/>
</dbReference>
<sequence length="1120" mass="121622">MTEQLLSGTLSRTSRAVAALKGPRGGRFGLWLAGLILGFGVVGYLAGPPLMKWLLVRQLSTELHRQVSIERIDINPYALSARVTGVSVRAEGGKEVAGFDELLVNLSGFSLFQFALVVDEIRLHGPRVAVARVADGKYDVSDLLDEWLKTTEPSPTPRFSINNIQIVGGTVVLDDQPMGKVHTVSDINVALPFISSLPYQAKIVVEPSFSAIFDGAPLVLKGRSTEIFDGNLESELNLDLDRLDLAGFQPYLPRSMPVRLKAGTLDTELRIVFKELSEKVFSFTVVGSAHISGFHMNEATGEPLMAWKRLDLDVENADLINRRFAVKRVLLDGMEPFVAVNRSGEMNWLRLIEQIAESAGGEVKEPAAKPPDWSIGETRLTNGRMHWQDESTVRPTSGNVFDIDVAIGKIDGALVNPIEISEATYRVDLGERLKVGHAMARGVRVDLHAHRVEVAEVGYQGLQTLLVRNKEGRIEWVSSPVLKTVRKAREELSDDRPWHASIAKLTVDDLAVRVEDRSTTPVAVQTIDGFSLAAENLSTEPGKTGTVSLKSRINQKGGLKVDGSVQLLPLTTALKVETQAIPLLPLQPYFTNFLNIALTRGQVSSSGEVAVQMGKEGLNATYKGSLTLGDLLAVDKLNNADFLKWKSLYLGGIDFRLQPMAVNVGEVALSDFYSRLILSKEGRLNLQDIVRKPEAGAQVVASAPERAATAAIARKPAAPATPQTSPPLVRIAKVTLQGGTVNFSDFFIKPNYTVNVTKVAGRVNGLSSAADTVADLDLRGRYANSAPVQVVGKLNPLAAKPFLDIKADVTGVDLVPFSPYSGKYAGYNIDKGKLSLNVAYKLEDNKLAAENRLFIDQLTFGDKVESPDATKLPVNLAIALLKNNRGEIDLNLPISGSLDDPDFSIGGLVIKVIVNLFVKAVTSPFALLGSMFGGGEELSNIEFGPGRASLGDVATKRLESLAKALAERGSLKLEVTGRADPEVDKEGLKRVAMERAVKAEKLREQISKGTEGGSVDAVEIDPAEYPEYLKRAYKDAKFPKPRNVIGMQKDLPVEEMEKLLLTSLPTSDEDVKELALLRAETVQGWLIEQGKVPAERVFLVPPKRGANDKGNGSRVDFSLR</sequence>
<reference evidence="2" key="1">
    <citation type="submission" date="2020-10" db="EMBL/GenBank/DDBJ databases">
        <title>Connecting structure to function with the recovery of over 1000 high-quality activated sludge metagenome-assembled genomes encoding full-length rRNA genes using long-read sequencing.</title>
        <authorList>
            <person name="Singleton C.M."/>
            <person name="Petriglieri F."/>
            <person name="Kristensen J.M."/>
            <person name="Kirkegaard R.H."/>
            <person name="Michaelsen T.Y."/>
            <person name="Andersen M.H."/>
            <person name="Karst S.M."/>
            <person name="Dueholm M.S."/>
            <person name="Nielsen P.H."/>
            <person name="Albertsen M."/>
        </authorList>
    </citation>
    <scope>NUCLEOTIDE SEQUENCE</scope>
    <source>
        <strain evidence="2">OdNE_18-Q3-R46-58_BAT3C.305</strain>
    </source>
</reference>
<keyword evidence="1" id="KW-0472">Membrane</keyword>
<evidence type="ECO:0000313" key="2">
    <source>
        <dbReference type="EMBL" id="MBK8891260.1"/>
    </source>
</evidence>
<keyword evidence="1" id="KW-1133">Transmembrane helix</keyword>